<dbReference type="InterPro" id="IPR043128">
    <property type="entry name" value="Rev_trsase/Diguanyl_cyclase"/>
</dbReference>
<dbReference type="PANTHER" id="PTHR44757">
    <property type="entry name" value="DIGUANYLATE CYCLASE DGCP"/>
    <property type="match status" value="1"/>
</dbReference>
<proteinExistence type="predicted"/>
<dbReference type="InterPro" id="IPR000014">
    <property type="entry name" value="PAS"/>
</dbReference>
<gene>
    <name evidence="3" type="ORF">HUV48_11120</name>
</gene>
<dbReference type="SUPFAM" id="SSF55785">
    <property type="entry name" value="PYP-like sensor domain (PAS domain)"/>
    <property type="match status" value="1"/>
</dbReference>
<comment type="caution">
    <text evidence="3">The sequence shown here is derived from an EMBL/GenBank/DDBJ whole genome shotgun (WGS) entry which is preliminary data.</text>
</comment>
<dbReference type="Gene3D" id="3.30.70.270">
    <property type="match status" value="1"/>
</dbReference>
<dbReference type="Pfam" id="PF00563">
    <property type="entry name" value="EAL"/>
    <property type="match status" value="1"/>
</dbReference>
<dbReference type="InterPro" id="IPR029787">
    <property type="entry name" value="Nucleotide_cyclase"/>
</dbReference>
<dbReference type="RefSeq" id="WP_176267874.1">
    <property type="nucleotide sequence ID" value="NZ_JABWGV010000004.1"/>
</dbReference>
<dbReference type="SUPFAM" id="SSF141868">
    <property type="entry name" value="EAL domain-like"/>
    <property type="match status" value="1"/>
</dbReference>
<dbReference type="SUPFAM" id="SSF55073">
    <property type="entry name" value="Nucleotide cyclase"/>
    <property type="match status" value="1"/>
</dbReference>
<dbReference type="Gene3D" id="3.30.450.20">
    <property type="entry name" value="PAS domain"/>
    <property type="match status" value="1"/>
</dbReference>
<dbReference type="SMART" id="SM00052">
    <property type="entry name" value="EAL"/>
    <property type="match status" value="1"/>
</dbReference>
<organism evidence="3 4">
    <name type="scientific">Qipengyuania atrilutea</name>
    <dbReference type="NCBI Taxonomy" id="2744473"/>
    <lineage>
        <taxon>Bacteria</taxon>
        <taxon>Pseudomonadati</taxon>
        <taxon>Pseudomonadota</taxon>
        <taxon>Alphaproteobacteria</taxon>
        <taxon>Sphingomonadales</taxon>
        <taxon>Erythrobacteraceae</taxon>
        <taxon>Qipengyuania</taxon>
    </lineage>
</organism>
<dbReference type="CDD" id="cd01948">
    <property type="entry name" value="EAL"/>
    <property type="match status" value="1"/>
</dbReference>
<dbReference type="Pfam" id="PF08448">
    <property type="entry name" value="PAS_4"/>
    <property type="match status" value="1"/>
</dbReference>
<sequence length="727" mass="80614">MSFENFRKSFAGVLRRETEQKTYRSSSDLSVLREIERVGVGCFWATDETGKIIYVSENAERSLERDGFQIIGRPLVEVFKDASHGAEKTESRNLAFRIQSRSDLDNLIVRIDHEEAASNRHGRYWRISGAPLVDDEGNFRGYRGNAADITDEFREQCAVARQSQFDELTGLANRRRLDEKLSSIITSRKGRCCALMMLDLDRFKQVNDSMGHPAGDELLKQVGDRLAALVKDKGEVGRLGGDEFQILLPDVEDRGDLAELAGRVIQMLSQPYSINGRRAIIGASVGIAIAPFDGISASELIGSADMALYRSKEDGRGVFRFYTAELRAAASFGVQLEEDLRDALEKGELSMAYQPLVDPLDNRAKCFEALMRWDHPQRGRISPAAFIPIAERSDLILHLGEWALRQACKDAEQWPDDVRVAVNVSARQFMQANMPKLVASALSSSGIKASRLTLEVTESVFIGGVEAVDEIFARLDRLGVRLAMDDFGTGYSSLGYLKRAPFKKIKIDQSFVRGCTESGDTNPAIISAVVALARALKMETVAEGVEAMDELELVTQRGANLVQGYIYSPPLEQHKILENFAKAEWIFKPDGPPRHRADRISLYRRVGLIHEDHYYDVMLRNLSKTGARIEGLEGVPTGAEVVLDLGGGQLVVSNVIHSAERSQGLQFETSLISDGYNGLMTRHRVSPYLLAEAGMPLAALGQGNTPFVMRSDGQKRPPKFVQHDIGQ</sequence>
<dbReference type="Pfam" id="PF00990">
    <property type="entry name" value="GGDEF"/>
    <property type="match status" value="1"/>
</dbReference>
<dbReference type="InterPro" id="IPR001633">
    <property type="entry name" value="EAL_dom"/>
</dbReference>
<dbReference type="InterPro" id="IPR035919">
    <property type="entry name" value="EAL_sf"/>
</dbReference>
<name>A0A850H4X6_9SPHN</name>
<dbReference type="PROSITE" id="PS50887">
    <property type="entry name" value="GGDEF"/>
    <property type="match status" value="1"/>
</dbReference>
<feature type="domain" description="GGDEF" evidence="2">
    <location>
        <begin position="191"/>
        <end position="324"/>
    </location>
</feature>
<dbReference type="AlphaFoldDB" id="A0A850H4X6"/>
<dbReference type="CDD" id="cd01949">
    <property type="entry name" value="GGDEF"/>
    <property type="match status" value="1"/>
</dbReference>
<dbReference type="InterPro" id="IPR035965">
    <property type="entry name" value="PAS-like_dom_sf"/>
</dbReference>
<dbReference type="InterPro" id="IPR052155">
    <property type="entry name" value="Biofilm_reg_signaling"/>
</dbReference>
<keyword evidence="4" id="KW-1185">Reference proteome</keyword>
<reference evidence="3 4" key="1">
    <citation type="submission" date="2020-06" db="EMBL/GenBank/DDBJ databases">
        <title>Altererythrobacter sp. HHU K3-1.</title>
        <authorList>
            <person name="Zhang D."/>
            <person name="Xue H."/>
        </authorList>
    </citation>
    <scope>NUCLEOTIDE SEQUENCE [LARGE SCALE GENOMIC DNA]</scope>
    <source>
        <strain evidence="3 4">HHU K3-1</strain>
    </source>
</reference>
<dbReference type="PROSITE" id="PS50883">
    <property type="entry name" value="EAL"/>
    <property type="match status" value="1"/>
</dbReference>
<feature type="domain" description="EAL" evidence="1">
    <location>
        <begin position="333"/>
        <end position="584"/>
    </location>
</feature>
<accession>A0A850H4X6</accession>
<dbReference type="Proteomes" id="UP000561438">
    <property type="component" value="Unassembled WGS sequence"/>
</dbReference>
<evidence type="ECO:0000313" key="4">
    <source>
        <dbReference type="Proteomes" id="UP000561438"/>
    </source>
</evidence>
<dbReference type="SMART" id="SM00267">
    <property type="entry name" value="GGDEF"/>
    <property type="match status" value="1"/>
</dbReference>
<dbReference type="Gene3D" id="3.20.20.450">
    <property type="entry name" value="EAL domain"/>
    <property type="match status" value="1"/>
</dbReference>
<evidence type="ECO:0000259" key="2">
    <source>
        <dbReference type="PROSITE" id="PS50887"/>
    </source>
</evidence>
<dbReference type="EMBL" id="JABWGV010000004">
    <property type="protein sequence ID" value="NVD45557.1"/>
    <property type="molecule type" value="Genomic_DNA"/>
</dbReference>
<dbReference type="NCBIfam" id="TIGR00254">
    <property type="entry name" value="GGDEF"/>
    <property type="match status" value="1"/>
</dbReference>
<dbReference type="InterPro" id="IPR013656">
    <property type="entry name" value="PAS_4"/>
</dbReference>
<evidence type="ECO:0000313" key="3">
    <source>
        <dbReference type="EMBL" id="NVD45557.1"/>
    </source>
</evidence>
<protein>
    <submittedName>
        <fullName evidence="3">EAL domain-containing protein</fullName>
    </submittedName>
</protein>
<evidence type="ECO:0000259" key="1">
    <source>
        <dbReference type="PROSITE" id="PS50883"/>
    </source>
</evidence>
<dbReference type="InterPro" id="IPR000160">
    <property type="entry name" value="GGDEF_dom"/>
</dbReference>
<dbReference type="PANTHER" id="PTHR44757:SF2">
    <property type="entry name" value="BIOFILM ARCHITECTURE MAINTENANCE PROTEIN MBAA"/>
    <property type="match status" value="1"/>
</dbReference>
<dbReference type="CDD" id="cd00130">
    <property type="entry name" value="PAS"/>
    <property type="match status" value="1"/>
</dbReference>